<dbReference type="GO" id="GO:0061863">
    <property type="term" value="F:microtubule plus end polymerase"/>
    <property type="evidence" value="ECO:0007669"/>
    <property type="project" value="InterPro"/>
</dbReference>
<evidence type="ECO:0000313" key="6">
    <source>
        <dbReference type="Proteomes" id="UP000054047"/>
    </source>
</evidence>
<dbReference type="GO" id="GO:0030951">
    <property type="term" value="P:establishment or maintenance of microtubule cytoskeleton polarity"/>
    <property type="evidence" value="ECO:0007669"/>
    <property type="project" value="InterPro"/>
</dbReference>
<dbReference type="InterPro" id="IPR016024">
    <property type="entry name" value="ARM-type_fold"/>
</dbReference>
<dbReference type="GO" id="GO:0051010">
    <property type="term" value="F:microtubule plus-end binding"/>
    <property type="evidence" value="ECO:0007669"/>
    <property type="project" value="InterPro"/>
</dbReference>
<sequence length="209" mass="23190">LQEADPWDFLEPVDVLAKLPADFITNIESKKWTERRDALQFAPHAPGVVPAVFDKFKEKKPLLRDPLVECIDAIAATTTLEAMGEDILAALEKPNPNIKIQTDLFLYRAFKLLNSQTMPKKTLKSIAPLLIKHTGDSDAEVRDASYAALGSAMRAIGEKACLPLLSDILEDKLKMGKIKEFYQKACEEAGPEVITQMVQSIHKADVSED</sequence>
<feature type="repeat" description="HEAT" evidence="3">
    <location>
        <begin position="126"/>
        <end position="164"/>
    </location>
</feature>
<name>A0A0C2GJB9_9BILA</name>
<dbReference type="Gene3D" id="1.25.10.10">
    <property type="entry name" value="Leucine-rich Repeat Variant"/>
    <property type="match status" value="2"/>
</dbReference>
<evidence type="ECO:0000259" key="4">
    <source>
        <dbReference type="SMART" id="SM01349"/>
    </source>
</evidence>
<dbReference type="AlphaFoldDB" id="A0A0C2GJB9"/>
<dbReference type="Proteomes" id="UP000054047">
    <property type="component" value="Unassembled WGS sequence"/>
</dbReference>
<feature type="non-terminal residue" evidence="5">
    <location>
        <position position="1"/>
    </location>
</feature>
<dbReference type="PROSITE" id="PS50077">
    <property type="entry name" value="HEAT_REPEAT"/>
    <property type="match status" value="1"/>
</dbReference>
<reference evidence="5 6" key="1">
    <citation type="submission" date="2013-12" db="EMBL/GenBank/DDBJ databases">
        <title>Draft genome of the parsitic nematode Ancylostoma duodenale.</title>
        <authorList>
            <person name="Mitreva M."/>
        </authorList>
    </citation>
    <scope>NUCLEOTIDE SEQUENCE [LARGE SCALE GENOMIC DNA]</scope>
    <source>
        <strain evidence="5 6">Zhejiang</strain>
    </source>
</reference>
<dbReference type="PANTHER" id="PTHR12609">
    <property type="entry name" value="MICROTUBULE ASSOCIATED PROTEIN XMAP215"/>
    <property type="match status" value="1"/>
</dbReference>
<protein>
    <submittedName>
        <fullName evidence="5">HEAT repeat protein</fullName>
    </submittedName>
</protein>
<organism evidence="5 6">
    <name type="scientific">Ancylostoma duodenale</name>
    <dbReference type="NCBI Taxonomy" id="51022"/>
    <lineage>
        <taxon>Eukaryota</taxon>
        <taxon>Metazoa</taxon>
        <taxon>Ecdysozoa</taxon>
        <taxon>Nematoda</taxon>
        <taxon>Chromadorea</taxon>
        <taxon>Rhabditida</taxon>
        <taxon>Rhabditina</taxon>
        <taxon>Rhabditomorpha</taxon>
        <taxon>Strongyloidea</taxon>
        <taxon>Ancylostomatidae</taxon>
        <taxon>Ancylostomatinae</taxon>
        <taxon>Ancylostoma</taxon>
    </lineage>
</organism>
<proteinExistence type="inferred from homology"/>
<dbReference type="InterPro" id="IPR011989">
    <property type="entry name" value="ARM-like"/>
</dbReference>
<dbReference type="InterPro" id="IPR045110">
    <property type="entry name" value="XMAP215"/>
</dbReference>
<comment type="similarity">
    <text evidence="2">Belongs to the TOG/XMAP215 family.</text>
</comment>
<keyword evidence="6" id="KW-1185">Reference proteome</keyword>
<dbReference type="OrthoDB" id="205662at2759"/>
<dbReference type="InterPro" id="IPR021133">
    <property type="entry name" value="HEAT_type_2"/>
</dbReference>
<dbReference type="EMBL" id="KN732525">
    <property type="protein sequence ID" value="KIH58944.1"/>
    <property type="molecule type" value="Genomic_DNA"/>
</dbReference>
<accession>A0A0C2GJB9</accession>
<dbReference type="SUPFAM" id="SSF48371">
    <property type="entry name" value="ARM repeat"/>
    <property type="match status" value="1"/>
</dbReference>
<keyword evidence="1" id="KW-0677">Repeat</keyword>
<feature type="domain" description="TOG" evidence="4">
    <location>
        <begin position="8"/>
        <end position="192"/>
    </location>
</feature>
<gene>
    <name evidence="5" type="ORF">ANCDUO_10841</name>
</gene>
<evidence type="ECO:0000256" key="3">
    <source>
        <dbReference type="PROSITE-ProRule" id="PRU00103"/>
    </source>
</evidence>
<evidence type="ECO:0000256" key="1">
    <source>
        <dbReference type="ARBA" id="ARBA00022737"/>
    </source>
</evidence>
<dbReference type="GO" id="GO:0046785">
    <property type="term" value="P:microtubule polymerization"/>
    <property type="evidence" value="ECO:0007669"/>
    <property type="project" value="InterPro"/>
</dbReference>
<dbReference type="InterPro" id="IPR034085">
    <property type="entry name" value="TOG"/>
</dbReference>
<dbReference type="SMART" id="SM01349">
    <property type="entry name" value="TOG"/>
    <property type="match status" value="1"/>
</dbReference>
<evidence type="ECO:0000313" key="5">
    <source>
        <dbReference type="EMBL" id="KIH58944.1"/>
    </source>
</evidence>
<evidence type="ECO:0000256" key="2">
    <source>
        <dbReference type="ARBA" id="ARBA00025722"/>
    </source>
</evidence>
<dbReference type="GO" id="GO:0007051">
    <property type="term" value="P:spindle organization"/>
    <property type="evidence" value="ECO:0007669"/>
    <property type="project" value="InterPro"/>
</dbReference>